<reference evidence="3 4" key="1">
    <citation type="submission" date="2016-04" db="EMBL/GenBank/DDBJ databases">
        <title>Genome sequence of Methanobrevibacter curvatus DSM 11111.</title>
        <authorList>
            <person name="Poehlein A."/>
            <person name="Seedorf H."/>
            <person name="Daniel R."/>
        </authorList>
    </citation>
    <scope>NUCLEOTIDE SEQUENCE [LARGE SCALE GENOMIC DNA]</scope>
    <source>
        <strain evidence="3 4">DSM 11111</strain>
    </source>
</reference>
<accession>A0A166C438</accession>
<evidence type="ECO:0000313" key="4">
    <source>
        <dbReference type="Proteomes" id="UP000077245"/>
    </source>
</evidence>
<protein>
    <submittedName>
        <fullName evidence="3">Bacterial regulatory protein, arsR family</fullName>
    </submittedName>
</protein>
<comment type="caution">
    <text evidence="3">The sequence shown here is derived from an EMBL/GenBank/DDBJ whole genome shotgun (WGS) entry which is preliminary data.</text>
</comment>
<dbReference type="InterPro" id="IPR001845">
    <property type="entry name" value="HTH_ArsR_DNA-bd_dom"/>
</dbReference>
<dbReference type="Proteomes" id="UP000077245">
    <property type="component" value="Unassembled WGS sequence"/>
</dbReference>
<organism evidence="3 4">
    <name type="scientific">Methanobrevibacter curvatus</name>
    <dbReference type="NCBI Taxonomy" id="49547"/>
    <lineage>
        <taxon>Archaea</taxon>
        <taxon>Methanobacteriati</taxon>
        <taxon>Methanobacteriota</taxon>
        <taxon>Methanomada group</taxon>
        <taxon>Methanobacteria</taxon>
        <taxon>Methanobacteriales</taxon>
        <taxon>Methanobacteriaceae</taxon>
        <taxon>Methanobrevibacter</taxon>
    </lineage>
</organism>
<dbReference type="SMART" id="SM00418">
    <property type="entry name" value="HTH_ARSR"/>
    <property type="match status" value="1"/>
</dbReference>
<dbReference type="Pfam" id="PF01022">
    <property type="entry name" value="HTH_5"/>
    <property type="match status" value="1"/>
</dbReference>
<dbReference type="OrthoDB" id="114909at2157"/>
<dbReference type="InterPro" id="IPR011991">
    <property type="entry name" value="ArsR-like_HTH"/>
</dbReference>
<dbReference type="GO" id="GO:0003700">
    <property type="term" value="F:DNA-binding transcription factor activity"/>
    <property type="evidence" value="ECO:0007669"/>
    <property type="project" value="InterPro"/>
</dbReference>
<dbReference type="AlphaFoldDB" id="A0A166C438"/>
<dbReference type="CDD" id="cd00090">
    <property type="entry name" value="HTH_ARSR"/>
    <property type="match status" value="1"/>
</dbReference>
<evidence type="ECO:0000313" key="3">
    <source>
        <dbReference type="EMBL" id="KZX11077.1"/>
    </source>
</evidence>
<keyword evidence="4" id="KW-1185">Reference proteome</keyword>
<sequence>MNNKTNKLHNENNTNNSTNNNTFNSSDDFSQNQIYEIKNMISDVHKDLKNMIEKSNEEYLHLMYENLKNEFIGSINGYMVDRIDSDLDSRLVDPCDMRHQCKKVFKQYLKQHTSDLNPDTINEEKIAKSRDDFEEIKKVKQKDDCDICFDEVSNIFETQIDLIKSLKIYNAQEEEDEKKISSIDEENIVENILDPISHEKRLKILKSIALKPHTFSELSKLTNLRGGNLIFHLKKLQNTDLIFQKKDHGEYILSSKGFQIIQLLLNFD</sequence>
<dbReference type="PIRSF" id="PIRSF018357">
    <property type="entry name" value="Trans_reg_ArsR_prd"/>
    <property type="match status" value="1"/>
</dbReference>
<dbReference type="STRING" id="49547.MBCUR_15570"/>
<evidence type="ECO:0000259" key="2">
    <source>
        <dbReference type="SMART" id="SM00418"/>
    </source>
</evidence>
<dbReference type="PATRIC" id="fig|49547.3.peg.1664"/>
<dbReference type="InterPro" id="IPR036390">
    <property type="entry name" value="WH_DNA-bd_sf"/>
</dbReference>
<dbReference type="EMBL" id="LWMV01000195">
    <property type="protein sequence ID" value="KZX11077.1"/>
    <property type="molecule type" value="Genomic_DNA"/>
</dbReference>
<proteinExistence type="predicted"/>
<feature type="domain" description="HTH arsR-type" evidence="2">
    <location>
        <begin position="191"/>
        <end position="266"/>
    </location>
</feature>
<dbReference type="SUPFAM" id="SSF46785">
    <property type="entry name" value="Winged helix' DNA-binding domain"/>
    <property type="match status" value="1"/>
</dbReference>
<gene>
    <name evidence="3" type="ORF">MBCUR_15570</name>
</gene>
<dbReference type="RefSeq" id="WP_084269628.1">
    <property type="nucleotide sequence ID" value="NZ_LWMV01000195.1"/>
</dbReference>
<dbReference type="InterPro" id="IPR016723">
    <property type="entry name" value="Tscrpt_reg_ArsR_prd"/>
</dbReference>
<name>A0A166C438_9EURY</name>
<dbReference type="Gene3D" id="1.10.10.10">
    <property type="entry name" value="Winged helix-like DNA-binding domain superfamily/Winged helix DNA-binding domain"/>
    <property type="match status" value="1"/>
</dbReference>
<evidence type="ECO:0000256" key="1">
    <source>
        <dbReference type="SAM" id="MobiDB-lite"/>
    </source>
</evidence>
<dbReference type="InterPro" id="IPR036388">
    <property type="entry name" value="WH-like_DNA-bd_sf"/>
</dbReference>
<feature type="region of interest" description="Disordered" evidence="1">
    <location>
        <begin position="1"/>
        <end position="27"/>
    </location>
</feature>